<dbReference type="GO" id="GO:0003899">
    <property type="term" value="F:DNA-directed RNA polymerase activity"/>
    <property type="evidence" value="ECO:0007669"/>
    <property type="project" value="UniProtKB-EC"/>
</dbReference>
<gene>
    <name evidence="12" type="primary">rpoA</name>
    <name evidence="12" type="ORF">COS93_01270</name>
</gene>
<evidence type="ECO:0000256" key="5">
    <source>
        <dbReference type="ARBA" id="ARBA00022679"/>
    </source>
</evidence>
<dbReference type="GO" id="GO:0006351">
    <property type="term" value="P:DNA-templated transcription"/>
    <property type="evidence" value="ECO:0007669"/>
    <property type="project" value="InterPro"/>
</dbReference>
<dbReference type="InterPro" id="IPR011263">
    <property type="entry name" value="DNA-dir_RNA_pol_RpoA/D/Rpb3"/>
</dbReference>
<evidence type="ECO:0000313" key="13">
    <source>
        <dbReference type="Proteomes" id="UP000228777"/>
    </source>
</evidence>
<evidence type="ECO:0000256" key="1">
    <source>
        <dbReference type="ARBA" id="ARBA00007123"/>
    </source>
</evidence>
<evidence type="ECO:0000256" key="9">
    <source>
        <dbReference type="ARBA" id="ARBA00033070"/>
    </source>
</evidence>
<dbReference type="Gene3D" id="3.30.1360.10">
    <property type="entry name" value="RNA polymerase, RBP11-like subunit"/>
    <property type="match status" value="1"/>
</dbReference>
<dbReference type="FunFam" id="2.170.120.12:FF:000001">
    <property type="entry name" value="DNA-directed RNA polymerase subunit alpha"/>
    <property type="match status" value="1"/>
</dbReference>
<dbReference type="GO" id="GO:0046983">
    <property type="term" value="F:protein dimerization activity"/>
    <property type="evidence" value="ECO:0007669"/>
    <property type="project" value="InterPro"/>
</dbReference>
<evidence type="ECO:0000256" key="3">
    <source>
        <dbReference type="ARBA" id="ARBA00015972"/>
    </source>
</evidence>
<dbReference type="InterPro" id="IPR011262">
    <property type="entry name" value="DNA-dir_RNA_pol_insert"/>
</dbReference>
<reference evidence="13" key="1">
    <citation type="submission" date="2017-09" db="EMBL/GenBank/DDBJ databases">
        <title>Depth-based differentiation of microbial function through sediment-hosted aquifers and enrichment of novel symbionts in the deep terrestrial subsurface.</title>
        <authorList>
            <person name="Probst A.J."/>
            <person name="Ladd B."/>
            <person name="Jarett J.K."/>
            <person name="Geller-Mcgrath D.E."/>
            <person name="Sieber C.M.K."/>
            <person name="Emerson J.B."/>
            <person name="Anantharaman K."/>
            <person name="Thomas B.C."/>
            <person name="Malmstrom R."/>
            <person name="Stieglmeier M."/>
            <person name="Klingl A."/>
            <person name="Woyke T."/>
            <person name="Ryan C.M."/>
            <person name="Banfield J.F."/>
        </authorList>
    </citation>
    <scope>NUCLEOTIDE SEQUENCE [LARGE SCALE GENOMIC DNA]</scope>
</reference>
<dbReference type="GO" id="GO:0003677">
    <property type="term" value="F:DNA binding"/>
    <property type="evidence" value="ECO:0007669"/>
    <property type="project" value="InterPro"/>
</dbReference>
<protein>
    <recommendedName>
        <fullName evidence="3">DNA-directed RNA polymerase subunit alpha</fullName>
        <ecNumber evidence="2">2.7.7.6</ecNumber>
    </recommendedName>
    <alternativeName>
        <fullName evidence="9">RNA polymerase subunit alpha</fullName>
    </alternativeName>
    <alternativeName>
        <fullName evidence="8">Transcriptase subunit alpha</fullName>
    </alternativeName>
</protein>
<evidence type="ECO:0000256" key="4">
    <source>
        <dbReference type="ARBA" id="ARBA00022478"/>
    </source>
</evidence>
<dbReference type="NCBIfam" id="TIGR02027">
    <property type="entry name" value="rpoA"/>
    <property type="match status" value="1"/>
</dbReference>
<dbReference type="Pfam" id="PF01193">
    <property type="entry name" value="RNA_pol_L"/>
    <property type="match status" value="1"/>
</dbReference>
<evidence type="ECO:0000256" key="6">
    <source>
        <dbReference type="ARBA" id="ARBA00022695"/>
    </source>
</evidence>
<dbReference type="SUPFAM" id="SSF56553">
    <property type="entry name" value="Insert subdomain of RNA polymerase alpha subunit"/>
    <property type="match status" value="1"/>
</dbReference>
<dbReference type="Proteomes" id="UP000228777">
    <property type="component" value="Unassembled WGS sequence"/>
</dbReference>
<keyword evidence="7" id="KW-0804">Transcription</keyword>
<evidence type="ECO:0000256" key="2">
    <source>
        <dbReference type="ARBA" id="ARBA00012418"/>
    </source>
</evidence>
<dbReference type="InterPro" id="IPR011773">
    <property type="entry name" value="DNA-dir_RpoA"/>
</dbReference>
<keyword evidence="6" id="KW-0548">Nucleotidyltransferase</keyword>
<dbReference type="EC" id="2.7.7.6" evidence="2"/>
<accession>A0A2M6Z3G3</accession>
<comment type="similarity">
    <text evidence="1">Belongs to the RNA polymerase alpha chain family.</text>
</comment>
<dbReference type="Pfam" id="PF01000">
    <property type="entry name" value="RNA_pol_A_bac"/>
    <property type="match status" value="1"/>
</dbReference>
<evidence type="ECO:0000256" key="8">
    <source>
        <dbReference type="ARBA" id="ARBA00032524"/>
    </source>
</evidence>
<comment type="catalytic activity">
    <reaction evidence="10">
        <text>RNA(n) + a ribonucleoside 5'-triphosphate = RNA(n+1) + diphosphate</text>
        <dbReference type="Rhea" id="RHEA:21248"/>
        <dbReference type="Rhea" id="RHEA-COMP:14527"/>
        <dbReference type="Rhea" id="RHEA-COMP:17342"/>
        <dbReference type="ChEBI" id="CHEBI:33019"/>
        <dbReference type="ChEBI" id="CHEBI:61557"/>
        <dbReference type="ChEBI" id="CHEBI:140395"/>
        <dbReference type="EC" id="2.7.7.6"/>
    </reaction>
</comment>
<keyword evidence="4 12" id="KW-0240">DNA-directed RNA polymerase</keyword>
<evidence type="ECO:0000256" key="7">
    <source>
        <dbReference type="ARBA" id="ARBA00023163"/>
    </source>
</evidence>
<dbReference type="SMART" id="SM00662">
    <property type="entry name" value="RPOLD"/>
    <property type="match status" value="1"/>
</dbReference>
<dbReference type="InterPro" id="IPR036603">
    <property type="entry name" value="RBP11-like"/>
</dbReference>
<dbReference type="GO" id="GO:0005737">
    <property type="term" value="C:cytoplasm"/>
    <property type="evidence" value="ECO:0007669"/>
    <property type="project" value="UniProtKB-ARBA"/>
</dbReference>
<feature type="domain" description="DNA-directed RNA polymerase RpoA/D/Rpb3-type" evidence="11">
    <location>
        <begin position="17"/>
        <end position="225"/>
    </location>
</feature>
<dbReference type="EMBL" id="PEWP01000022">
    <property type="protein sequence ID" value="PIU46951.1"/>
    <property type="molecule type" value="Genomic_DNA"/>
</dbReference>
<evidence type="ECO:0000259" key="11">
    <source>
        <dbReference type="SMART" id="SM00662"/>
    </source>
</evidence>
<keyword evidence="5" id="KW-0808">Transferase</keyword>
<dbReference type="SUPFAM" id="SSF55257">
    <property type="entry name" value="RBP11-like subunits of RNA polymerase"/>
    <property type="match status" value="1"/>
</dbReference>
<dbReference type="InterPro" id="IPR036643">
    <property type="entry name" value="RNApol_insert_sf"/>
</dbReference>
<evidence type="ECO:0000256" key="10">
    <source>
        <dbReference type="ARBA" id="ARBA00048552"/>
    </source>
</evidence>
<proteinExistence type="inferred from homology"/>
<dbReference type="AlphaFoldDB" id="A0A2M6Z3G3"/>
<sequence>MIPLPSLPKIIKEEKNKAIIEIEGLYPGYGATMGNSLRRVLLSSLEGAAITQVKIKGVSHEFSTISGVLEDVIMIILNLKKLRFKMFSEESQHASLKIKGQKEVKGKDFKLSPQIEIVNSSAHIATLTAKSAEIDMEVQIERGVGYQTVEEREIKKWDVGVLPIDAIFTPIKKVTFRVENMRVGKRTDFDRLLLDIETDGTISPAIAFSKASKIVLDHFNLFSQFEKEIEKPKEKVEKVKVVRKTKFIAKRSGAFKKKAKRKKKAKKAKK</sequence>
<dbReference type="Gene3D" id="2.170.120.12">
    <property type="entry name" value="DNA-directed RNA polymerase, insert domain"/>
    <property type="match status" value="1"/>
</dbReference>
<dbReference type="GO" id="GO:0000428">
    <property type="term" value="C:DNA-directed RNA polymerase complex"/>
    <property type="evidence" value="ECO:0007669"/>
    <property type="project" value="UniProtKB-KW"/>
</dbReference>
<dbReference type="CDD" id="cd06928">
    <property type="entry name" value="RNAP_alpha_NTD"/>
    <property type="match status" value="1"/>
</dbReference>
<evidence type="ECO:0000313" key="12">
    <source>
        <dbReference type="EMBL" id="PIU46951.1"/>
    </source>
</evidence>
<comment type="caution">
    <text evidence="12">The sequence shown here is derived from an EMBL/GenBank/DDBJ whole genome shotgun (WGS) entry which is preliminary data.</text>
</comment>
<name>A0A2M6Z3G3_9BACT</name>
<organism evidence="12 13">
    <name type="scientific">bacterium (Candidatus Gribaldobacteria) CG07_land_8_20_14_0_80_33_18</name>
    <dbReference type="NCBI Taxonomy" id="2014272"/>
    <lineage>
        <taxon>Bacteria</taxon>
        <taxon>Candidatus Gribaldobacteria</taxon>
    </lineage>
</organism>